<reference evidence="14" key="1">
    <citation type="submission" date="2022-07" db="EMBL/GenBank/DDBJ databases">
        <authorList>
            <person name="Trinca V."/>
            <person name="Uliana J.V.C."/>
            <person name="Torres T.T."/>
            <person name="Ward R.J."/>
            <person name="Monesi N."/>
        </authorList>
    </citation>
    <scope>NUCLEOTIDE SEQUENCE</scope>
    <source>
        <strain evidence="14">HSMRA1968</strain>
        <tissue evidence="14">Whole embryos</tissue>
    </source>
</reference>
<dbReference type="GO" id="GO:0008810">
    <property type="term" value="F:cellulase activity"/>
    <property type="evidence" value="ECO:0007669"/>
    <property type="project" value="UniProtKB-EC"/>
</dbReference>
<feature type="signal peptide" evidence="10">
    <location>
        <begin position="1"/>
        <end position="18"/>
    </location>
</feature>
<evidence type="ECO:0000256" key="9">
    <source>
        <dbReference type="PROSITE-ProRule" id="PRU10060"/>
    </source>
</evidence>
<evidence type="ECO:0000256" key="11">
    <source>
        <dbReference type="SAM" id="MobiDB-lite"/>
    </source>
</evidence>
<protein>
    <recommendedName>
        <fullName evidence="10">Endoglucanase</fullName>
        <ecNumber evidence="10">3.2.1.4</ecNumber>
    </recommendedName>
</protein>
<dbReference type="GO" id="GO:0030245">
    <property type="term" value="P:cellulose catabolic process"/>
    <property type="evidence" value="ECO:0007669"/>
    <property type="project" value="UniProtKB-KW"/>
</dbReference>
<evidence type="ECO:0000256" key="2">
    <source>
        <dbReference type="ARBA" id="ARBA00007072"/>
    </source>
</evidence>
<feature type="active site" evidence="9">
    <location>
        <position position="424"/>
    </location>
</feature>
<evidence type="ECO:0000256" key="4">
    <source>
        <dbReference type="ARBA" id="ARBA00023001"/>
    </source>
</evidence>
<dbReference type="PROSITE" id="PS00698">
    <property type="entry name" value="GH9_3"/>
    <property type="match status" value="1"/>
</dbReference>
<evidence type="ECO:0000256" key="1">
    <source>
        <dbReference type="ARBA" id="ARBA00000966"/>
    </source>
</evidence>
<dbReference type="OrthoDB" id="10257085at2759"/>
<dbReference type="InterPro" id="IPR008928">
    <property type="entry name" value="6-hairpin_glycosidase_sf"/>
</dbReference>
<dbReference type="PANTHER" id="PTHR22298">
    <property type="entry name" value="ENDO-1,4-BETA-GLUCANASE"/>
    <property type="match status" value="1"/>
</dbReference>
<dbReference type="SUPFAM" id="SSF48208">
    <property type="entry name" value="Six-hairpin glycosidases"/>
    <property type="match status" value="1"/>
</dbReference>
<dbReference type="InterPro" id="IPR033126">
    <property type="entry name" value="Glyco_hydro_9_Asp/Glu_AS"/>
</dbReference>
<dbReference type="EMBL" id="WJQU01000002">
    <property type="protein sequence ID" value="KAJ6644009.1"/>
    <property type="molecule type" value="Genomic_DNA"/>
</dbReference>
<dbReference type="Proteomes" id="UP001151699">
    <property type="component" value="Chromosome B"/>
</dbReference>
<keyword evidence="15" id="KW-1185">Reference proteome</keyword>
<evidence type="ECO:0000256" key="5">
    <source>
        <dbReference type="ARBA" id="ARBA00023277"/>
    </source>
</evidence>
<keyword evidence="12" id="KW-1133">Transmembrane helix</keyword>
<comment type="caution">
    <text evidence="14">The sequence shown here is derived from an EMBL/GenBank/DDBJ whole genome shotgun (WGS) entry which is preliminary data.</text>
</comment>
<feature type="active site" evidence="9">
    <location>
        <position position="433"/>
    </location>
</feature>
<evidence type="ECO:0000256" key="8">
    <source>
        <dbReference type="PROSITE-ProRule" id="PRU10059"/>
    </source>
</evidence>
<dbReference type="AlphaFoldDB" id="A0A9Q0S416"/>
<feature type="transmembrane region" description="Helical" evidence="12">
    <location>
        <begin position="459"/>
        <end position="476"/>
    </location>
</feature>
<accession>A0A9Q0S416</accession>
<dbReference type="PROSITE" id="PS00592">
    <property type="entry name" value="GH9_2"/>
    <property type="match status" value="1"/>
</dbReference>
<keyword evidence="5 8" id="KW-0119">Carbohydrate metabolism</keyword>
<gene>
    <name evidence="14" type="primary">celD_0</name>
    <name evidence="14" type="ORF">Bhyg_08974</name>
</gene>
<keyword evidence="4 10" id="KW-0136">Cellulose degradation</keyword>
<keyword evidence="7 8" id="KW-0624">Polysaccharide degradation</keyword>
<keyword evidence="6 8" id="KW-0326">Glycosidase</keyword>
<comment type="catalytic activity">
    <reaction evidence="1 10">
        <text>Endohydrolysis of (1-&gt;4)-beta-D-glucosidic linkages in cellulose, lichenin and cereal beta-D-glucans.</text>
        <dbReference type="EC" id="3.2.1.4"/>
    </reaction>
</comment>
<keyword evidence="12" id="KW-0812">Transmembrane</keyword>
<evidence type="ECO:0000259" key="13">
    <source>
        <dbReference type="Pfam" id="PF00759"/>
    </source>
</evidence>
<dbReference type="Gene3D" id="1.50.10.10">
    <property type="match status" value="1"/>
</dbReference>
<dbReference type="InterPro" id="IPR012341">
    <property type="entry name" value="6hp_glycosidase-like_sf"/>
</dbReference>
<keyword evidence="10" id="KW-0732">Signal</keyword>
<feature type="domain" description="Glycoside hydrolase family 9" evidence="13">
    <location>
        <begin position="23"/>
        <end position="443"/>
    </location>
</feature>
<dbReference type="InterPro" id="IPR018221">
    <property type="entry name" value="Glyco_hydro_9_His_AS"/>
</dbReference>
<keyword evidence="3 8" id="KW-0378">Hydrolase</keyword>
<dbReference type="InterPro" id="IPR001701">
    <property type="entry name" value="Glyco_hydro_9"/>
</dbReference>
<evidence type="ECO:0000256" key="6">
    <source>
        <dbReference type="ARBA" id="ARBA00023295"/>
    </source>
</evidence>
<dbReference type="EC" id="3.2.1.4" evidence="10"/>
<feature type="region of interest" description="Disordered" evidence="11">
    <location>
        <begin position="146"/>
        <end position="172"/>
    </location>
</feature>
<feature type="active site" evidence="8">
    <location>
        <position position="380"/>
    </location>
</feature>
<evidence type="ECO:0000256" key="10">
    <source>
        <dbReference type="RuleBase" id="RU361166"/>
    </source>
</evidence>
<feature type="chain" id="PRO_5040535586" description="Endoglucanase" evidence="10">
    <location>
        <begin position="19"/>
        <end position="477"/>
    </location>
</feature>
<evidence type="ECO:0000256" key="12">
    <source>
        <dbReference type="SAM" id="Phobius"/>
    </source>
</evidence>
<dbReference type="Pfam" id="PF00759">
    <property type="entry name" value="Glyco_hydro_9"/>
    <property type="match status" value="1"/>
</dbReference>
<evidence type="ECO:0000256" key="3">
    <source>
        <dbReference type="ARBA" id="ARBA00022801"/>
    </source>
</evidence>
<comment type="similarity">
    <text evidence="2 8 10">Belongs to the glycosyl hydrolase 9 (cellulase E) family.</text>
</comment>
<proteinExistence type="inferred from homology"/>
<evidence type="ECO:0000313" key="14">
    <source>
        <dbReference type="EMBL" id="KAJ6644009.1"/>
    </source>
</evidence>
<evidence type="ECO:0000256" key="7">
    <source>
        <dbReference type="ARBA" id="ARBA00023326"/>
    </source>
</evidence>
<sequence length="477" mass="53819">MKFLICFQFISLLICASAGDYDYAEVLEKSLLFYEAQRTGYLPDNNRIPWRGDSFVTDQGDEGEDLEGGYFDAGDHVKFQFPAAAAMTYLAWGMYDSVEGYQKAGQWENALSCLRWGMDYFIKIHPSPNVLYVQIGNGTEDHRFWGRPEDWNGSDPRPTLKATPSKPASDVAGETSASMSAASMVFRFNGNTEYADLLLMHATQLYNFAVTYQGLYSDSFPEVRNFYNSRAYGDELLWSAAWLYRATGDLNYRQDYIKWWTEFELNYRPTSADWSSKVAQAQVLLAKIDGSAQFVNATREFCDWFIKDAPKTPKNLVFISLWGSLRHNSNIVYLCLQAANIGINTDVYRAFAKSQIDYMLGDTGRSFVVGFGNNPPVRPHHRAASCPDPPAICDDTYLSSPDPSPQILIGALVGGPNITDEYVDDREDYVQNEVTLDYNAGYQSSIAELCKLYCSGTGFVRPIYFMYLILIVVSLLK</sequence>
<keyword evidence="12" id="KW-0472">Membrane</keyword>
<name>A0A9Q0S416_9DIPT</name>
<evidence type="ECO:0000313" key="15">
    <source>
        <dbReference type="Proteomes" id="UP001151699"/>
    </source>
</evidence>
<organism evidence="14 15">
    <name type="scientific">Pseudolycoriella hygida</name>
    <dbReference type="NCBI Taxonomy" id="35572"/>
    <lineage>
        <taxon>Eukaryota</taxon>
        <taxon>Metazoa</taxon>
        <taxon>Ecdysozoa</taxon>
        <taxon>Arthropoda</taxon>
        <taxon>Hexapoda</taxon>
        <taxon>Insecta</taxon>
        <taxon>Pterygota</taxon>
        <taxon>Neoptera</taxon>
        <taxon>Endopterygota</taxon>
        <taxon>Diptera</taxon>
        <taxon>Nematocera</taxon>
        <taxon>Sciaroidea</taxon>
        <taxon>Sciaridae</taxon>
        <taxon>Pseudolycoriella</taxon>
    </lineage>
</organism>